<dbReference type="Proteomes" id="UP000002058">
    <property type="component" value="Unassembled WGS sequence"/>
</dbReference>
<feature type="transmembrane region" description="Helical" evidence="1">
    <location>
        <begin position="455"/>
        <end position="474"/>
    </location>
</feature>
<feature type="transmembrane region" description="Helical" evidence="1">
    <location>
        <begin position="308"/>
        <end position="332"/>
    </location>
</feature>
<feature type="transmembrane region" description="Helical" evidence="1">
    <location>
        <begin position="75"/>
        <end position="96"/>
    </location>
</feature>
<dbReference type="Pfam" id="PF23022">
    <property type="entry name" value="6TM_1st_PGAP2IP"/>
    <property type="match status" value="1"/>
</dbReference>
<dbReference type="InterPro" id="IPR036691">
    <property type="entry name" value="Endo/exonu/phosph_ase_sf"/>
</dbReference>
<dbReference type="OMA" id="CVWYFPL"/>
<feature type="transmembrane region" description="Helical" evidence="1">
    <location>
        <begin position="494"/>
        <end position="516"/>
    </location>
</feature>
<dbReference type="OrthoDB" id="68581at2759"/>
<feature type="domain" description="CWH43-like N-terminal" evidence="2">
    <location>
        <begin position="16"/>
        <end position="224"/>
    </location>
</feature>
<feature type="transmembrane region" description="Helical" evidence="1">
    <location>
        <begin position="276"/>
        <end position="296"/>
    </location>
</feature>
<feature type="transmembrane region" description="Helical" evidence="1">
    <location>
        <begin position="138"/>
        <end position="157"/>
    </location>
</feature>
<feature type="transmembrane region" description="Helical" evidence="1">
    <location>
        <begin position="108"/>
        <end position="126"/>
    </location>
</feature>
<evidence type="ECO:0008006" key="8">
    <source>
        <dbReference type="Google" id="ProtNLM"/>
    </source>
</evidence>
<dbReference type="GO" id="GO:0005783">
    <property type="term" value="C:endoplasmic reticulum"/>
    <property type="evidence" value="ECO:0007669"/>
    <property type="project" value="TreeGrafter"/>
</dbReference>
<dbReference type="InterPro" id="IPR051916">
    <property type="entry name" value="GPI-anchor_lipid_remodeler"/>
</dbReference>
<dbReference type="InParanoid" id="C4JWD1"/>
<evidence type="ECO:0000259" key="2">
    <source>
        <dbReference type="Pfam" id="PF10277"/>
    </source>
</evidence>
<evidence type="ECO:0000313" key="7">
    <source>
        <dbReference type="Proteomes" id="UP000002058"/>
    </source>
</evidence>
<dbReference type="VEuPathDB" id="FungiDB:UREG_06873"/>
<reference evidence="7" key="1">
    <citation type="journal article" date="2009" name="Genome Res.">
        <title>Comparative genomic analyses of the human fungal pathogens Coccidioides and their relatives.</title>
        <authorList>
            <person name="Sharpton T.J."/>
            <person name="Stajich J.E."/>
            <person name="Rounsley S.D."/>
            <person name="Gardner M.J."/>
            <person name="Wortman J.R."/>
            <person name="Jordar V.S."/>
            <person name="Maiti R."/>
            <person name="Kodira C.D."/>
            <person name="Neafsey D.E."/>
            <person name="Zeng Q."/>
            <person name="Hung C.-Y."/>
            <person name="McMahan C."/>
            <person name="Muszewska A."/>
            <person name="Grynberg M."/>
            <person name="Mandel M.A."/>
            <person name="Kellner E.M."/>
            <person name="Barker B.M."/>
            <person name="Galgiani J.N."/>
            <person name="Orbach M.J."/>
            <person name="Kirkland T.N."/>
            <person name="Cole G.T."/>
            <person name="Henn M.R."/>
            <person name="Birren B.W."/>
            <person name="Taylor J.W."/>
        </authorList>
    </citation>
    <scope>NUCLEOTIDE SEQUENCE [LARGE SCALE GENOMIC DNA]</scope>
    <source>
        <strain evidence="7">UAMH 1704</strain>
    </source>
</reference>
<feature type="transmembrane region" description="Helical" evidence="1">
    <location>
        <begin position="523"/>
        <end position="542"/>
    </location>
</feature>
<evidence type="ECO:0000259" key="4">
    <source>
        <dbReference type="Pfam" id="PF23022"/>
    </source>
</evidence>
<feature type="domain" description="PGAP2IP C-terminal nuclease-like" evidence="5">
    <location>
        <begin position="684"/>
        <end position="923"/>
    </location>
</feature>
<keyword evidence="1" id="KW-0472">Membrane</keyword>
<evidence type="ECO:0000313" key="6">
    <source>
        <dbReference type="EMBL" id="EEP82008.1"/>
    </source>
</evidence>
<dbReference type="eggNOG" id="KOG3979">
    <property type="taxonomic scope" value="Eukaryota"/>
</dbReference>
<dbReference type="PANTHER" id="PTHR14859:SF1">
    <property type="entry name" value="PGAP2-INTERACTING PROTEIN"/>
    <property type="match status" value="1"/>
</dbReference>
<feature type="transmembrane region" description="Helical" evidence="1">
    <location>
        <begin position="21"/>
        <end position="43"/>
    </location>
</feature>
<name>C4JWD1_UNCRE</name>
<dbReference type="PANTHER" id="PTHR14859">
    <property type="entry name" value="CALCOFLUOR WHITE HYPERSENSITIVE PROTEIN PRECURSOR"/>
    <property type="match status" value="1"/>
</dbReference>
<dbReference type="STRING" id="336963.C4JWD1"/>
<feature type="transmembrane region" description="Helical" evidence="1">
    <location>
        <begin position="352"/>
        <end position="375"/>
    </location>
</feature>
<gene>
    <name evidence="6" type="ORF">UREG_06873</name>
</gene>
<feature type="transmembrane region" description="Helical" evidence="1">
    <location>
        <begin position="169"/>
        <end position="186"/>
    </location>
</feature>
<dbReference type="KEGG" id="ure:UREG_06873"/>
<dbReference type="AlphaFoldDB" id="C4JWD1"/>
<feature type="domain" description="PGAP2IP first transmembrane" evidence="4">
    <location>
        <begin position="280"/>
        <end position="434"/>
    </location>
</feature>
<dbReference type="FunCoup" id="C4JWD1">
    <property type="interactions" value="7"/>
</dbReference>
<sequence length="949" mass="106265">MAPKFRDGDTVISINGKWVSWAHTIVAYTAFLGALIVGMSLHFNKIVQNEYFGYPQEWFPSVSATIGDRYPERSVFQVFIAITSGPRFALVFLWYILTARPSSSLPKFVAATGLFRTLTCGGWTYITSTDDHDWHDIFMISYLVATLPWTLGCLALSPNNPKALKYRKIFAGLFFGTLVPLVYYFIQHKVHKIPGAYTKYAFFEWSLILFDVGFDAVTALDFEGFELVIKDVKGVSRGSAKTARDAVIEKEKSVSVRHSLGEGFFFSEAVDAAADIYNGFVFWSILTSLGVLVWYFPLWNMGISGYELLVMSTISPFFLAIPALQSFAIQNVRYLHLLALAGLLAYNIHHPVFRLFTVGFAVSTSCLAWTATWYSERTQPARLEARVIAWTIGLLASSIAKYAFHTNNPIWPILHPGNGGWNKTAFGLAVFSVLRSTRAKNNMVDYFASNGKKGPSLLAAMGLGGLFFALHSLLSDSSTMISWVWEGFPVRGPIAVPHGSVTILAMGAGAVFGLNYPRFSGSWVAFGLGSVGAATLTCYSHWRGFSGAVTLSIYLMAVAPVLIRSAVRHSPAKTFGLGFLIYNFMVLFHVWVVAYAFVPGGPLVREHTDWVMATTMLLIGAGVFSASVSKESPFLSKNKKAALFNKKQRSYYYYCLAVLQLISFTTSYLRFPTNDYTPYHKEEKLVTAGIWTVHFSLDNDMWSSEKRMRDAIKDLELDVVGLLESDLQRIIMGNRDTTQYLAEDLGMYVDYGPGPNKHTWGCALLSKFPILNSTHHLLPSPVGELAPAIHATLDMYGEHVDVVVFHSGQEEDPEDRRLQTEYLSKLMGESPRPLILLSYLVTKPLEGNYNTYVSELSGMKDIDPSDWDRWCEYILYKRIRRVGYARVSRGTITDTELQVGKFVVGQPEGTSQRISEEQMPVGMRFPALFRGNGVRGHRYHVFDEPRYYN</sequence>
<dbReference type="Pfam" id="PF10277">
    <property type="entry name" value="Frag1"/>
    <property type="match status" value="1"/>
</dbReference>
<dbReference type="SUPFAM" id="SSF56219">
    <property type="entry name" value="DNase I-like"/>
    <property type="match status" value="1"/>
</dbReference>
<dbReference type="FunFam" id="3.60.10.10:FF:000031">
    <property type="entry name" value="Calcofluor white hypersensitive protein"/>
    <property type="match status" value="1"/>
</dbReference>
<dbReference type="EMBL" id="CH476618">
    <property type="protein sequence ID" value="EEP82008.1"/>
    <property type="molecule type" value="Genomic_DNA"/>
</dbReference>
<dbReference type="InterPro" id="IPR053911">
    <property type="entry name" value="PGAP2IP_TM_2nd"/>
</dbReference>
<evidence type="ECO:0000256" key="1">
    <source>
        <dbReference type="SAM" id="Phobius"/>
    </source>
</evidence>
<protein>
    <recommendedName>
        <fullName evidence="8">Calcofluor white hypersensitive protein</fullName>
    </recommendedName>
</protein>
<dbReference type="Gene3D" id="3.60.10.10">
    <property type="entry name" value="Endonuclease/exonuclease/phosphatase"/>
    <property type="match status" value="1"/>
</dbReference>
<keyword evidence="7" id="KW-1185">Reference proteome</keyword>
<feature type="transmembrane region" description="Helical" evidence="1">
    <location>
        <begin position="579"/>
        <end position="598"/>
    </location>
</feature>
<dbReference type="RefSeq" id="XP_002583906.1">
    <property type="nucleotide sequence ID" value="XM_002583860.1"/>
</dbReference>
<dbReference type="GeneID" id="8440092"/>
<evidence type="ECO:0000259" key="3">
    <source>
        <dbReference type="Pfam" id="PF23021"/>
    </source>
</evidence>
<dbReference type="Pfam" id="PF23021">
    <property type="entry name" value="6TM_2nd_PGAP2IP"/>
    <property type="match status" value="1"/>
</dbReference>
<dbReference type="GO" id="GO:0031505">
    <property type="term" value="P:fungal-type cell wall organization"/>
    <property type="evidence" value="ECO:0007669"/>
    <property type="project" value="TreeGrafter"/>
</dbReference>
<dbReference type="GO" id="GO:0016020">
    <property type="term" value="C:membrane"/>
    <property type="evidence" value="ECO:0007669"/>
    <property type="project" value="GOC"/>
</dbReference>
<dbReference type="HOGENOM" id="CLU_009808_0_0_1"/>
<keyword evidence="1" id="KW-1133">Transmembrane helix</keyword>
<feature type="transmembrane region" description="Helical" evidence="1">
    <location>
        <begin position="651"/>
        <end position="671"/>
    </location>
</feature>
<dbReference type="InterPro" id="IPR057315">
    <property type="entry name" value="Exo_endo_phos_PGAP2IP_C"/>
</dbReference>
<proteinExistence type="predicted"/>
<accession>C4JWD1</accession>
<dbReference type="InterPro" id="IPR019402">
    <property type="entry name" value="CWH43_N"/>
</dbReference>
<feature type="transmembrane region" description="Helical" evidence="1">
    <location>
        <begin position="548"/>
        <end position="567"/>
    </location>
</feature>
<dbReference type="Pfam" id="PF23226">
    <property type="entry name" value="Exo_endo_phos_PGAP2IP"/>
    <property type="match status" value="1"/>
</dbReference>
<evidence type="ECO:0000259" key="5">
    <source>
        <dbReference type="Pfam" id="PF23226"/>
    </source>
</evidence>
<dbReference type="InterPro" id="IPR053912">
    <property type="entry name" value="PGAP2IP_TM_1nd"/>
</dbReference>
<feature type="transmembrane region" description="Helical" evidence="1">
    <location>
        <begin position="410"/>
        <end position="434"/>
    </location>
</feature>
<feature type="transmembrane region" description="Helical" evidence="1">
    <location>
        <begin position="610"/>
        <end position="630"/>
    </location>
</feature>
<feature type="domain" description="PGAP2IP second transmembrane" evidence="3">
    <location>
        <begin position="453"/>
        <end position="631"/>
    </location>
</feature>
<dbReference type="GO" id="GO:0006506">
    <property type="term" value="P:GPI anchor biosynthetic process"/>
    <property type="evidence" value="ECO:0007669"/>
    <property type="project" value="TreeGrafter"/>
</dbReference>
<organism evidence="6 7">
    <name type="scientific">Uncinocarpus reesii (strain UAMH 1704)</name>
    <dbReference type="NCBI Taxonomy" id="336963"/>
    <lineage>
        <taxon>Eukaryota</taxon>
        <taxon>Fungi</taxon>
        <taxon>Dikarya</taxon>
        <taxon>Ascomycota</taxon>
        <taxon>Pezizomycotina</taxon>
        <taxon>Eurotiomycetes</taxon>
        <taxon>Eurotiomycetidae</taxon>
        <taxon>Onygenales</taxon>
        <taxon>Onygenaceae</taxon>
        <taxon>Uncinocarpus</taxon>
    </lineage>
</organism>
<keyword evidence="1" id="KW-0812">Transmembrane</keyword>